<dbReference type="EMBL" id="JAEEGC010000130">
    <property type="protein sequence ID" value="MBV7275593.1"/>
    <property type="molecule type" value="Genomic_DNA"/>
</dbReference>
<feature type="transmembrane region" description="Helical" evidence="8">
    <location>
        <begin position="270"/>
        <end position="289"/>
    </location>
</feature>
<dbReference type="GO" id="GO:0005886">
    <property type="term" value="C:plasma membrane"/>
    <property type="evidence" value="ECO:0007669"/>
    <property type="project" value="UniProtKB-SubCell"/>
</dbReference>
<keyword evidence="5 8" id="KW-0812">Transmembrane</keyword>
<dbReference type="NCBIfam" id="TIGR00711">
    <property type="entry name" value="efflux_EmrB"/>
    <property type="match status" value="1"/>
</dbReference>
<comment type="caution">
    <text evidence="10">The sequence shown here is derived from an EMBL/GenBank/DDBJ whole genome shotgun (WGS) entry which is preliminary data.</text>
</comment>
<evidence type="ECO:0000313" key="10">
    <source>
        <dbReference type="EMBL" id="MBV7275593.1"/>
    </source>
</evidence>
<keyword evidence="11" id="KW-1185">Reference proteome</keyword>
<evidence type="ECO:0000256" key="6">
    <source>
        <dbReference type="ARBA" id="ARBA00022989"/>
    </source>
</evidence>
<dbReference type="Proteomes" id="UP000694308">
    <property type="component" value="Unassembled WGS sequence"/>
</dbReference>
<evidence type="ECO:0000313" key="11">
    <source>
        <dbReference type="Proteomes" id="UP000694308"/>
    </source>
</evidence>
<feature type="transmembrane region" description="Helical" evidence="8">
    <location>
        <begin position="51"/>
        <end position="70"/>
    </location>
</feature>
<evidence type="ECO:0000256" key="7">
    <source>
        <dbReference type="ARBA" id="ARBA00023136"/>
    </source>
</evidence>
<dbReference type="Pfam" id="PF07690">
    <property type="entry name" value="MFS_1"/>
    <property type="match status" value="1"/>
</dbReference>
<feature type="transmembrane region" description="Helical" evidence="8">
    <location>
        <begin position="358"/>
        <end position="382"/>
    </location>
</feature>
<keyword evidence="7 8" id="KW-0472">Membrane</keyword>
<dbReference type="CDD" id="cd17503">
    <property type="entry name" value="MFS_LmrB_MDR_like"/>
    <property type="match status" value="1"/>
</dbReference>
<dbReference type="AlphaFoldDB" id="A0A949U357"/>
<evidence type="ECO:0000256" key="8">
    <source>
        <dbReference type="SAM" id="Phobius"/>
    </source>
</evidence>
<sequence length="516" mass="56037">MDKEKGNSYKWITMSVVVLGLFMVNLATSIVNLSTSKMMQTFGSSLDQIQWVVSAYTLTMGVTIPSTGYLSERFGFKKIFVIALSMFTLGSLMCGISWNLISIITARIIQGVGGAFIISLGMTILMTTFDREEMPMVISTIGICNMAAPALGPTLGGYIVENVSWRFAFFINIPIGIISIITAIIVLRKSDSKLTKYFDIIGFLSSAIGMALILYVLGKSNLDWSDIKNVLLMIVGCYSMLIFVVNELLIPEPMLNLRLLKNYTFCMSNIIMNVALLALNGAVFLMPVFLQQIKGLTAMQAGWILFPEAIATGVSMSLYGKLGNKIDTRIFAITALILIGLNSYSMSKITLETSNDTITFLLAIRGFGVGFLMAPVQTLGLSGLPKKVMSNASALMNTVKQVGTSIGITMITSIMQNRTTANYSDLAQQVSNLNPGSMNLFKMLQGSMVQVGMSSSDAQAGALSQLYGIVVKLSQLQGLNDTMLVISIITAMVIIPTLLLKKSKQLEDDKMNVATE</sequence>
<evidence type="ECO:0000256" key="5">
    <source>
        <dbReference type="ARBA" id="ARBA00022692"/>
    </source>
</evidence>
<dbReference type="InterPro" id="IPR011701">
    <property type="entry name" value="MFS"/>
</dbReference>
<comment type="subcellular location">
    <subcellularLocation>
        <location evidence="1">Cell membrane</location>
        <topology evidence="1">Multi-pass membrane protein</topology>
    </subcellularLocation>
</comment>
<name>A0A949U357_9CLOT</name>
<feature type="transmembrane region" description="Helical" evidence="8">
    <location>
        <begin position="482"/>
        <end position="500"/>
    </location>
</feature>
<dbReference type="RefSeq" id="WP_218322644.1">
    <property type="nucleotide sequence ID" value="NZ_JAEEGC010000130.1"/>
</dbReference>
<protein>
    <submittedName>
        <fullName evidence="10">DHA2 family efflux MFS transporter permease subunit</fullName>
    </submittedName>
</protein>
<dbReference type="PROSITE" id="PS50850">
    <property type="entry name" value="MFS"/>
    <property type="match status" value="1"/>
</dbReference>
<dbReference type="InterPro" id="IPR020846">
    <property type="entry name" value="MFS_dom"/>
</dbReference>
<feature type="transmembrane region" description="Helical" evidence="8">
    <location>
        <begin position="326"/>
        <end position="346"/>
    </location>
</feature>
<dbReference type="InterPro" id="IPR004638">
    <property type="entry name" value="EmrB-like"/>
</dbReference>
<feature type="transmembrane region" description="Helical" evidence="8">
    <location>
        <begin position="198"/>
        <end position="218"/>
    </location>
</feature>
<accession>A0A949U357</accession>
<feature type="transmembrane region" description="Helical" evidence="8">
    <location>
        <begin position="165"/>
        <end position="186"/>
    </location>
</feature>
<keyword evidence="3" id="KW-0813">Transport</keyword>
<proteinExistence type="inferred from homology"/>
<feature type="transmembrane region" description="Helical" evidence="8">
    <location>
        <begin position="230"/>
        <end position="249"/>
    </location>
</feature>
<evidence type="ECO:0000256" key="1">
    <source>
        <dbReference type="ARBA" id="ARBA00004651"/>
    </source>
</evidence>
<evidence type="ECO:0000256" key="4">
    <source>
        <dbReference type="ARBA" id="ARBA00022475"/>
    </source>
</evidence>
<feature type="transmembrane region" description="Helical" evidence="8">
    <location>
        <begin position="79"/>
        <end position="98"/>
    </location>
</feature>
<feature type="domain" description="Major facilitator superfamily (MFS) profile" evidence="9">
    <location>
        <begin position="13"/>
        <end position="505"/>
    </location>
</feature>
<dbReference type="PANTHER" id="PTHR42718">
    <property type="entry name" value="MAJOR FACILITATOR SUPERFAMILY MULTIDRUG TRANSPORTER MFSC"/>
    <property type="match status" value="1"/>
</dbReference>
<keyword evidence="4" id="KW-1003">Cell membrane</keyword>
<feature type="transmembrane region" description="Helical" evidence="8">
    <location>
        <begin position="137"/>
        <end position="159"/>
    </location>
</feature>
<keyword evidence="6 8" id="KW-1133">Transmembrane helix</keyword>
<organism evidence="10 11">
    <name type="scientific">Clostridium thailandense</name>
    <dbReference type="NCBI Taxonomy" id="2794346"/>
    <lineage>
        <taxon>Bacteria</taxon>
        <taxon>Bacillati</taxon>
        <taxon>Bacillota</taxon>
        <taxon>Clostridia</taxon>
        <taxon>Eubacteriales</taxon>
        <taxon>Clostridiaceae</taxon>
        <taxon>Clostridium</taxon>
    </lineage>
</organism>
<comment type="similarity">
    <text evidence="2">Belongs to the major facilitator superfamily. EmrB family.</text>
</comment>
<evidence type="ECO:0000256" key="3">
    <source>
        <dbReference type="ARBA" id="ARBA00022448"/>
    </source>
</evidence>
<feature type="transmembrane region" description="Helical" evidence="8">
    <location>
        <begin position="104"/>
        <end position="125"/>
    </location>
</feature>
<dbReference type="PANTHER" id="PTHR42718:SF9">
    <property type="entry name" value="MAJOR FACILITATOR SUPERFAMILY MULTIDRUG TRANSPORTER MFSC"/>
    <property type="match status" value="1"/>
</dbReference>
<dbReference type="GO" id="GO:0022857">
    <property type="term" value="F:transmembrane transporter activity"/>
    <property type="evidence" value="ECO:0007669"/>
    <property type="project" value="InterPro"/>
</dbReference>
<reference evidence="10" key="1">
    <citation type="submission" date="2020-12" db="EMBL/GenBank/DDBJ databases">
        <title>Clostridium thailandense sp. nov., a novel acetogenic bacterium isolated from peat land soil in Thailand.</title>
        <authorList>
            <person name="Chaikitkaew S."/>
            <person name="Birkeland N.K."/>
        </authorList>
    </citation>
    <scope>NUCLEOTIDE SEQUENCE</scope>
    <source>
        <strain evidence="10">PL3</strain>
    </source>
</reference>
<gene>
    <name evidence="10" type="ORF">I6U48_22075</name>
</gene>
<feature type="transmembrane region" description="Helical" evidence="8">
    <location>
        <begin position="12"/>
        <end position="31"/>
    </location>
</feature>
<evidence type="ECO:0000256" key="2">
    <source>
        <dbReference type="ARBA" id="ARBA00008537"/>
    </source>
</evidence>
<evidence type="ECO:0000259" key="9">
    <source>
        <dbReference type="PROSITE" id="PS50850"/>
    </source>
</evidence>